<dbReference type="SMART" id="SM00060">
    <property type="entry name" value="FN3"/>
    <property type="match status" value="4"/>
</dbReference>
<dbReference type="PANTHER" id="PTHR46708:SF2">
    <property type="entry name" value="FIBRONECTIN TYPE-III DOMAIN-CONTAINING PROTEIN"/>
    <property type="match status" value="1"/>
</dbReference>
<dbReference type="InterPro" id="IPR003961">
    <property type="entry name" value="FN3_dom"/>
</dbReference>
<keyword evidence="1" id="KW-0677">Repeat</keyword>
<dbReference type="SUPFAM" id="SSF49265">
    <property type="entry name" value="Fibronectin type III"/>
    <property type="match status" value="2"/>
</dbReference>
<reference evidence="3" key="2">
    <citation type="journal article" date="2021" name="PeerJ">
        <title>Extensive microbial diversity within the chicken gut microbiome revealed by metagenomics and culture.</title>
        <authorList>
            <person name="Gilroy R."/>
            <person name="Ravi A."/>
            <person name="Getino M."/>
            <person name="Pursley I."/>
            <person name="Horton D.L."/>
            <person name="Alikhan N.F."/>
            <person name="Baker D."/>
            <person name="Gharbi K."/>
            <person name="Hall N."/>
            <person name="Watson M."/>
            <person name="Adriaenssens E.M."/>
            <person name="Foster-Nyarko E."/>
            <person name="Jarju S."/>
            <person name="Secka A."/>
            <person name="Antonio M."/>
            <person name="Oren A."/>
            <person name="Chaudhuri R.R."/>
            <person name="La Ragione R."/>
            <person name="Hildebrand F."/>
            <person name="Pallen M.J."/>
        </authorList>
    </citation>
    <scope>NUCLEOTIDE SEQUENCE</scope>
    <source>
        <strain evidence="3">2889</strain>
    </source>
</reference>
<proteinExistence type="predicted"/>
<dbReference type="Pfam" id="PF00041">
    <property type="entry name" value="fn3"/>
    <property type="match status" value="1"/>
</dbReference>
<feature type="domain" description="Fibronectin type-III" evidence="2">
    <location>
        <begin position="1387"/>
        <end position="1472"/>
    </location>
</feature>
<dbReference type="EMBL" id="JADIMZ010000004">
    <property type="protein sequence ID" value="MBO8431693.1"/>
    <property type="molecule type" value="Genomic_DNA"/>
</dbReference>
<dbReference type="InterPro" id="IPR013783">
    <property type="entry name" value="Ig-like_fold"/>
</dbReference>
<gene>
    <name evidence="3" type="ORF">IAB08_00150</name>
</gene>
<feature type="domain" description="Fibronectin type-III" evidence="2">
    <location>
        <begin position="1294"/>
        <end position="1379"/>
    </location>
</feature>
<name>A0A9D9H1P8_9BACT</name>
<dbReference type="InterPro" id="IPR050991">
    <property type="entry name" value="ECM_Regulatory_Proteins"/>
</dbReference>
<dbReference type="Proteomes" id="UP000823612">
    <property type="component" value="Unassembled WGS sequence"/>
</dbReference>
<comment type="caution">
    <text evidence="3">The sequence shown here is derived from an EMBL/GenBank/DDBJ whole genome shotgun (WGS) entry which is preliminary data.</text>
</comment>
<evidence type="ECO:0000259" key="2">
    <source>
        <dbReference type="PROSITE" id="PS50853"/>
    </source>
</evidence>
<sequence>MKRLMLILTAMAAGLSFSQGQVEDYTLAWAEGTPFLAAPGNATVVATGSDNAIYTITDRYDDVYNYDVTCYVYGQTASEVTATYNGSTYSHDISGNTGIKGIALPFDFYYNGKTMKYVLPMADGRIALSEQEDMSDMAKPYVTIFNMNETGLDAVMFEVYAYDDNFQQAIGNRVLKSGGSVKYWTTEDNVFVVEYKDVEINNSYIADENMKIALTLSWQVQFKQDGSVTFAIDGIEDTDFTNVSTENFSFGITNTAFMAAFPFFESGTVQRVTHVYYNQYRPHKYFLNGTNLQYWVNGSGVSTDNAEADPLFALYGSTFSDYQSYDLRKDGFYLFPGYMSSTSIGVAVTAPSAPADCAAPAGTFEFAQQELLPSSTPTWCYYMAYPGEQWGTADDFLFVLDNDGTLSFTPQDGQTYNAASEIGNGEVVLTYDNFYWPNNSFGDPYFYFNMATQGSTEYTVYCFPYNDCRQDGLKYASAVEVGKFNSPEGAPEINSLTYTEGALELTFDDAMQGKRVLVLYTDAPFDWNGAFGAYGEYRPDGGSASFNPDAQAGDSYMEVDGIQIRYAYYGTLDGSSIKIEGLTPNRVYSAIAYTVTGSDDALVFTADCAHASVYVPATEVPISFGPYPATNLNESGEGTYLISYDQQWPDAGWGNQPEGVDMSQYLSRFDMIFGWQTHYERFIQMSVPANGTVSFTTPAFTTSREALTVSMEFARAASSNAAEDFQSGDSFLLEYAQPETDAVDTTWNTAETLTSLASLAEGSIDGLYWWDVNIDGIDPEKPVLLRVSATSGGDYSYFMLVRRVNVNERAACPLPSVRVVDVTDAQALATWTKTLDEADGTNSGYIFSYGPQGGAFSEPVLVSDTSFLMDSLLASTTYTVNVRALCGEGDTSNVSERNFTTLRGLPYTMLAAQESSPISGSNVYASQNGVYDQSGSGWNVYPMYMENIGSVRALTIQAIQSDLTDSVLVALPEFYKESTGERQEFVTFKVGVGIYSSSNPMPSTMDSILAETSKLQVLLSTDGVFENADVIGEISGSELVYGSYVPFTFPIQTENEGLCRIGFAWMNTEADRTIQTDYTYILLDSVYVKSVVSPCDEISGPLGINQADAVTATTATIVLPESEALSYMFRYGVLDFSGNQQWDTIFTDNRVIELEGLAPATAYTSDVYQAIDLAGRYVCMDHVDYIDFATTVSCYPVDTFALMVATRNNATFQVLDPATDSAAKVLRVFTEDASFDRAYAWPENTLYYTASGLTAGTDYMALVRVVCAEGDSSMWSADTVRFSTEAEPQPVCEVPTGLQAVPGVDNASLSWTAGEGNESFEVLYRETSASEFDTLDCAEASYNLTGLTAETSYSWTVIGVCGDLRSEAAEVASFTTASEPEPERCGVPTALASVPGIDTVALSWTAGENNVSFEVIYKEASAAQYDTVQSEEASCVVRGLTKKTAYVWSVRGICEEISSDFAEEAEFETLDETANENSLAAALRVLSQDDMIHILNPAKIRIDRVQVYTTTGARVADLTVRADNNVSIPVDGGRILLVNVFSGSENAIFKVYVR</sequence>
<dbReference type="Gene3D" id="2.60.40.10">
    <property type="entry name" value="Immunoglobulins"/>
    <property type="match status" value="3"/>
</dbReference>
<accession>A0A9D9H1P8</accession>
<dbReference type="PROSITE" id="PS50853">
    <property type="entry name" value="FN3"/>
    <property type="match status" value="3"/>
</dbReference>
<reference evidence="3" key="1">
    <citation type="submission" date="2020-10" db="EMBL/GenBank/DDBJ databases">
        <authorList>
            <person name="Gilroy R."/>
        </authorList>
    </citation>
    <scope>NUCLEOTIDE SEQUENCE</scope>
    <source>
        <strain evidence="3">2889</strain>
    </source>
</reference>
<evidence type="ECO:0000256" key="1">
    <source>
        <dbReference type="ARBA" id="ARBA00022737"/>
    </source>
</evidence>
<dbReference type="InterPro" id="IPR036116">
    <property type="entry name" value="FN3_sf"/>
</dbReference>
<organism evidence="3 4">
    <name type="scientific">Candidatus Pullibacteroides excrementavium</name>
    <dbReference type="NCBI Taxonomy" id="2840905"/>
    <lineage>
        <taxon>Bacteria</taxon>
        <taxon>Pseudomonadati</taxon>
        <taxon>Bacteroidota</taxon>
        <taxon>Bacteroidia</taxon>
        <taxon>Bacteroidales</taxon>
        <taxon>Candidatus Pullibacteroides</taxon>
    </lineage>
</organism>
<feature type="domain" description="Fibronectin type-III" evidence="2">
    <location>
        <begin position="813"/>
        <end position="904"/>
    </location>
</feature>
<evidence type="ECO:0000313" key="4">
    <source>
        <dbReference type="Proteomes" id="UP000823612"/>
    </source>
</evidence>
<evidence type="ECO:0000313" key="3">
    <source>
        <dbReference type="EMBL" id="MBO8431693.1"/>
    </source>
</evidence>
<dbReference type="PANTHER" id="PTHR46708">
    <property type="entry name" value="TENASCIN"/>
    <property type="match status" value="1"/>
</dbReference>
<protein>
    <recommendedName>
        <fullName evidence="2">Fibronectin type-III domain-containing protein</fullName>
    </recommendedName>
</protein>
<dbReference type="CDD" id="cd00063">
    <property type="entry name" value="FN3"/>
    <property type="match status" value="3"/>
</dbReference>